<gene>
    <name evidence="2" type="ORF">Nepgr_022805</name>
</gene>
<organism evidence="2 3">
    <name type="scientific">Nepenthes gracilis</name>
    <name type="common">Slender pitcher plant</name>
    <dbReference type="NCBI Taxonomy" id="150966"/>
    <lineage>
        <taxon>Eukaryota</taxon>
        <taxon>Viridiplantae</taxon>
        <taxon>Streptophyta</taxon>
        <taxon>Embryophyta</taxon>
        <taxon>Tracheophyta</taxon>
        <taxon>Spermatophyta</taxon>
        <taxon>Magnoliopsida</taxon>
        <taxon>eudicotyledons</taxon>
        <taxon>Gunneridae</taxon>
        <taxon>Pentapetalae</taxon>
        <taxon>Caryophyllales</taxon>
        <taxon>Nepenthaceae</taxon>
        <taxon>Nepenthes</taxon>
    </lineage>
</organism>
<dbReference type="EMBL" id="BSYO01000022">
    <property type="protein sequence ID" value="GMH20963.1"/>
    <property type="molecule type" value="Genomic_DNA"/>
</dbReference>
<dbReference type="Proteomes" id="UP001279734">
    <property type="component" value="Unassembled WGS sequence"/>
</dbReference>
<proteinExistence type="predicted"/>
<dbReference type="AlphaFoldDB" id="A0AAD3T0Z1"/>
<evidence type="ECO:0000313" key="2">
    <source>
        <dbReference type="EMBL" id="GMH20963.1"/>
    </source>
</evidence>
<evidence type="ECO:0000313" key="3">
    <source>
        <dbReference type="Proteomes" id="UP001279734"/>
    </source>
</evidence>
<feature type="region of interest" description="Disordered" evidence="1">
    <location>
        <begin position="1"/>
        <end position="30"/>
    </location>
</feature>
<feature type="compositionally biased region" description="Polar residues" evidence="1">
    <location>
        <begin position="10"/>
        <end position="22"/>
    </location>
</feature>
<comment type="caution">
    <text evidence="2">The sequence shown here is derived from an EMBL/GenBank/DDBJ whole genome shotgun (WGS) entry which is preliminary data.</text>
</comment>
<protein>
    <submittedName>
        <fullName evidence="2">Uncharacterized protein</fullName>
    </submittedName>
</protein>
<sequence length="100" mass="11367">MFKDHAKDSTPLQITNYSSDDSFQGFPPDQLPSAWIQEIKHATEYINRHQRQQKTPQQLFTAFLFNQQQKRKNQFAYNIAGSTKPSNIPAAISAPNSAAQ</sequence>
<accession>A0AAD3T0Z1</accession>
<name>A0AAD3T0Z1_NEPGR</name>
<reference evidence="2" key="1">
    <citation type="submission" date="2023-05" db="EMBL/GenBank/DDBJ databases">
        <title>Nepenthes gracilis genome sequencing.</title>
        <authorList>
            <person name="Fukushima K."/>
        </authorList>
    </citation>
    <scope>NUCLEOTIDE SEQUENCE</scope>
    <source>
        <strain evidence="2">SING2019-196</strain>
    </source>
</reference>
<evidence type="ECO:0000256" key="1">
    <source>
        <dbReference type="SAM" id="MobiDB-lite"/>
    </source>
</evidence>
<keyword evidence="3" id="KW-1185">Reference proteome</keyword>